<dbReference type="PROSITE" id="PS51257">
    <property type="entry name" value="PROKAR_LIPOPROTEIN"/>
    <property type="match status" value="1"/>
</dbReference>
<feature type="binding site" evidence="4">
    <location>
        <position position="156"/>
    </location>
    <ligand>
        <name>molybdate</name>
        <dbReference type="ChEBI" id="CHEBI:36264"/>
    </ligand>
</feature>
<dbReference type="GO" id="GO:0015689">
    <property type="term" value="P:molybdate ion transport"/>
    <property type="evidence" value="ECO:0007669"/>
    <property type="project" value="InterPro"/>
</dbReference>
<keyword evidence="7" id="KW-1185">Reference proteome</keyword>
<dbReference type="AlphaFoldDB" id="A0A6N7XHE5"/>
<feature type="chain" id="PRO_5026659438" evidence="5">
    <location>
        <begin position="25"/>
        <end position="289"/>
    </location>
</feature>
<feature type="signal peptide" evidence="5">
    <location>
        <begin position="1"/>
        <end position="24"/>
    </location>
</feature>
<evidence type="ECO:0000256" key="5">
    <source>
        <dbReference type="SAM" id="SignalP"/>
    </source>
</evidence>
<proteinExistence type="inferred from homology"/>
<accession>A0A6N7XHE5</accession>
<dbReference type="PANTHER" id="PTHR30632:SF0">
    <property type="entry name" value="SULFATE-BINDING PROTEIN"/>
    <property type="match status" value="1"/>
</dbReference>
<dbReference type="Pfam" id="PF13531">
    <property type="entry name" value="SBP_bac_11"/>
    <property type="match status" value="1"/>
</dbReference>
<dbReference type="RefSeq" id="WP_154538165.1">
    <property type="nucleotide sequence ID" value="NZ_JAQYHJ010000010.1"/>
</dbReference>
<dbReference type="GO" id="GO:0046872">
    <property type="term" value="F:metal ion binding"/>
    <property type="evidence" value="ECO:0007669"/>
    <property type="project" value="UniProtKB-KW"/>
</dbReference>
<dbReference type="Proteomes" id="UP000440713">
    <property type="component" value="Unassembled WGS sequence"/>
</dbReference>
<dbReference type="EMBL" id="VUNE01000004">
    <property type="protein sequence ID" value="MST62767.1"/>
    <property type="molecule type" value="Genomic_DNA"/>
</dbReference>
<dbReference type="InterPro" id="IPR005950">
    <property type="entry name" value="ModA"/>
</dbReference>
<sequence length="289" mass="31382">MKLGHKFKVLCLLLALIAGTTLTACTKKDTTDEKATEAKKEVNLFIAASLSDAVGELVKDFEAQNADVKVVVNADSSGKLKSQIMEGFDCDIFLSASTKEIKELNEKGMLVDNSTMDLLQNQLAIIAYKDYDSAVKELDSVKDAKSIALPYGSVPAGFYARKALIADGILKVENQDNKAVKAITGKTVSEALGGITISEKENVSVALSSVAEKSTEIGFVYVSDVKRNENVKIVSTIDVEKTGKITYPIAKVKSKKDTKDKAEIIDKLYKALSDDKAKKVYEKYGFKVD</sequence>
<evidence type="ECO:0000256" key="1">
    <source>
        <dbReference type="ARBA" id="ARBA00009175"/>
    </source>
</evidence>
<comment type="caution">
    <text evidence="6">The sequence shown here is derived from an EMBL/GenBank/DDBJ whole genome shotgun (WGS) entry which is preliminary data.</text>
</comment>
<dbReference type="SUPFAM" id="SSF53850">
    <property type="entry name" value="Periplasmic binding protein-like II"/>
    <property type="match status" value="1"/>
</dbReference>
<evidence type="ECO:0000256" key="4">
    <source>
        <dbReference type="PIRSR" id="PIRSR004846-1"/>
    </source>
</evidence>
<feature type="binding site" evidence="4">
    <location>
        <position position="221"/>
    </location>
    <ligand>
        <name>molybdate</name>
        <dbReference type="ChEBI" id="CHEBI:36264"/>
    </ligand>
</feature>
<keyword evidence="2 4" id="KW-0479">Metal-binding</keyword>
<evidence type="ECO:0000256" key="2">
    <source>
        <dbReference type="ARBA" id="ARBA00022723"/>
    </source>
</evidence>
<protein>
    <submittedName>
        <fullName evidence="6">Molybdate ABC transporter substrate-binding protein</fullName>
    </submittedName>
</protein>
<feature type="binding site" evidence="4">
    <location>
        <position position="49"/>
    </location>
    <ligand>
        <name>molybdate</name>
        <dbReference type="ChEBI" id="CHEBI:36264"/>
    </ligand>
</feature>
<keyword evidence="4" id="KW-0500">Molybdenum</keyword>
<dbReference type="InterPro" id="IPR050682">
    <property type="entry name" value="ModA/WtpA"/>
</dbReference>
<dbReference type="GO" id="GO:0030973">
    <property type="term" value="F:molybdate ion binding"/>
    <property type="evidence" value="ECO:0007669"/>
    <property type="project" value="TreeGrafter"/>
</dbReference>
<evidence type="ECO:0000313" key="7">
    <source>
        <dbReference type="Proteomes" id="UP000440713"/>
    </source>
</evidence>
<evidence type="ECO:0000256" key="3">
    <source>
        <dbReference type="ARBA" id="ARBA00022729"/>
    </source>
</evidence>
<feature type="binding site" evidence="4">
    <location>
        <position position="203"/>
    </location>
    <ligand>
        <name>molybdate</name>
        <dbReference type="ChEBI" id="CHEBI:36264"/>
    </ligand>
</feature>
<keyword evidence="3 5" id="KW-0732">Signal</keyword>
<reference evidence="6 7" key="1">
    <citation type="submission" date="2019-08" db="EMBL/GenBank/DDBJ databases">
        <title>In-depth cultivation of the pig gut microbiome towards novel bacterial diversity and tailored functional studies.</title>
        <authorList>
            <person name="Wylensek D."/>
            <person name="Hitch T.C.A."/>
            <person name="Clavel T."/>
        </authorList>
    </citation>
    <scope>NUCLEOTIDE SEQUENCE [LARGE SCALE GENOMIC DNA]</scope>
    <source>
        <strain evidence="6 7">WCA-SAB-591-4A-A</strain>
    </source>
</reference>
<comment type="similarity">
    <text evidence="1">Belongs to the bacterial solute-binding protein ModA family.</text>
</comment>
<dbReference type="PANTHER" id="PTHR30632">
    <property type="entry name" value="MOLYBDATE-BINDING PERIPLASMIC PROTEIN"/>
    <property type="match status" value="1"/>
</dbReference>
<evidence type="ECO:0000313" key="6">
    <source>
        <dbReference type="EMBL" id="MST62767.1"/>
    </source>
</evidence>
<gene>
    <name evidence="6" type="primary">modA</name>
    <name evidence="6" type="ORF">FYJ71_07280</name>
</gene>
<feature type="binding site" evidence="4">
    <location>
        <position position="77"/>
    </location>
    <ligand>
        <name>molybdate</name>
        <dbReference type="ChEBI" id="CHEBI:36264"/>
    </ligand>
</feature>
<dbReference type="NCBIfam" id="TIGR01256">
    <property type="entry name" value="modA"/>
    <property type="match status" value="1"/>
</dbReference>
<name>A0A6N7XHE5_9FIRM</name>
<dbReference type="Gene3D" id="3.40.190.10">
    <property type="entry name" value="Periplasmic binding protein-like II"/>
    <property type="match status" value="2"/>
</dbReference>
<dbReference type="PIRSF" id="PIRSF004846">
    <property type="entry name" value="ModA"/>
    <property type="match status" value="1"/>
</dbReference>
<organism evidence="6 7">
    <name type="scientific">Peptostreptococcus porci</name>
    <dbReference type="NCBI Taxonomy" id="2652282"/>
    <lineage>
        <taxon>Bacteria</taxon>
        <taxon>Bacillati</taxon>
        <taxon>Bacillota</taxon>
        <taxon>Clostridia</taxon>
        <taxon>Peptostreptococcales</taxon>
        <taxon>Peptostreptococcaceae</taxon>
        <taxon>Peptostreptococcus</taxon>
    </lineage>
</organism>